<protein>
    <submittedName>
        <fullName evidence="1">Uncharacterized protein</fullName>
    </submittedName>
</protein>
<organism evidence="1 2">
    <name type="scientific">Puccinia graminis f. sp. tritici</name>
    <dbReference type="NCBI Taxonomy" id="56615"/>
    <lineage>
        <taxon>Eukaryota</taxon>
        <taxon>Fungi</taxon>
        <taxon>Dikarya</taxon>
        <taxon>Basidiomycota</taxon>
        <taxon>Pucciniomycotina</taxon>
        <taxon>Pucciniomycetes</taxon>
        <taxon>Pucciniales</taxon>
        <taxon>Pucciniaceae</taxon>
        <taxon>Puccinia</taxon>
    </lineage>
</organism>
<evidence type="ECO:0000313" key="1">
    <source>
        <dbReference type="EMBL" id="KAA1099833.1"/>
    </source>
</evidence>
<accession>A0A5B0PFH2</accession>
<reference evidence="1 2" key="1">
    <citation type="submission" date="2019-05" db="EMBL/GenBank/DDBJ databases">
        <title>Emergence of the Ug99 lineage of the wheat stem rust pathogen through somatic hybridization.</title>
        <authorList>
            <person name="Li F."/>
            <person name="Upadhyaya N.M."/>
            <person name="Sperschneider J."/>
            <person name="Matny O."/>
            <person name="Nguyen-Phuc H."/>
            <person name="Mago R."/>
            <person name="Raley C."/>
            <person name="Miller M.E."/>
            <person name="Silverstein K.A.T."/>
            <person name="Henningsen E."/>
            <person name="Hirsch C.D."/>
            <person name="Visser B."/>
            <person name="Pretorius Z.A."/>
            <person name="Steffenson B.J."/>
            <person name="Schwessinger B."/>
            <person name="Dodds P.N."/>
            <person name="Figueroa M."/>
        </authorList>
    </citation>
    <scope>NUCLEOTIDE SEQUENCE [LARGE SCALE GENOMIC DNA]</scope>
    <source>
        <strain evidence="1">21-0</strain>
    </source>
</reference>
<keyword evidence="2" id="KW-1185">Reference proteome</keyword>
<name>A0A5B0PFH2_PUCGR</name>
<dbReference type="AlphaFoldDB" id="A0A5B0PFH2"/>
<sequence length="109" mass="12307">MIRFDLFLKPPRPSTHYISITSRRLIGRGCAWLWGAGSGFVNLATASFLSLPFLWHSCNFADSGVFVDQAHEDMCTLHCQYRCRSSLLPYVTAAFGSLDQGRMMKSRKV</sequence>
<dbReference type="EMBL" id="VSWC01000054">
    <property type="protein sequence ID" value="KAA1099833.1"/>
    <property type="molecule type" value="Genomic_DNA"/>
</dbReference>
<comment type="caution">
    <text evidence="1">The sequence shown here is derived from an EMBL/GenBank/DDBJ whole genome shotgun (WGS) entry which is preliminary data.</text>
</comment>
<dbReference type="Proteomes" id="UP000324748">
    <property type="component" value="Unassembled WGS sequence"/>
</dbReference>
<gene>
    <name evidence="1" type="ORF">PGT21_022258</name>
</gene>
<evidence type="ECO:0000313" key="2">
    <source>
        <dbReference type="Proteomes" id="UP000324748"/>
    </source>
</evidence>
<proteinExistence type="predicted"/>